<comment type="subcellular location">
    <subcellularLocation>
        <location evidence="1">Nucleus</location>
    </subcellularLocation>
</comment>
<feature type="region of interest" description="Disordered" evidence="5">
    <location>
        <begin position="593"/>
        <end position="620"/>
    </location>
</feature>
<dbReference type="GO" id="GO:0003677">
    <property type="term" value="F:DNA binding"/>
    <property type="evidence" value="ECO:0007669"/>
    <property type="project" value="TreeGrafter"/>
</dbReference>
<organism evidence="7 8">
    <name type="scientific">Rickenella mellea</name>
    <dbReference type="NCBI Taxonomy" id="50990"/>
    <lineage>
        <taxon>Eukaryota</taxon>
        <taxon>Fungi</taxon>
        <taxon>Dikarya</taxon>
        <taxon>Basidiomycota</taxon>
        <taxon>Agaricomycotina</taxon>
        <taxon>Agaricomycetes</taxon>
        <taxon>Hymenochaetales</taxon>
        <taxon>Rickenellaceae</taxon>
        <taxon>Rickenella</taxon>
    </lineage>
</organism>
<dbReference type="Proteomes" id="UP000294933">
    <property type="component" value="Unassembled WGS sequence"/>
</dbReference>
<feature type="compositionally biased region" description="Acidic residues" evidence="5">
    <location>
        <begin position="954"/>
        <end position="967"/>
    </location>
</feature>
<dbReference type="STRING" id="50990.A0A4Y7QJT7"/>
<feature type="compositionally biased region" description="Basic residues" evidence="5">
    <location>
        <begin position="1087"/>
        <end position="1097"/>
    </location>
</feature>
<dbReference type="GO" id="GO:0031298">
    <property type="term" value="C:replication fork protection complex"/>
    <property type="evidence" value="ECO:0007669"/>
    <property type="project" value="TreeGrafter"/>
</dbReference>
<feature type="compositionally biased region" description="Acidic residues" evidence="5">
    <location>
        <begin position="606"/>
        <end position="617"/>
    </location>
</feature>
<dbReference type="GO" id="GO:0043111">
    <property type="term" value="P:replication fork arrest"/>
    <property type="evidence" value="ECO:0007669"/>
    <property type="project" value="TreeGrafter"/>
</dbReference>
<dbReference type="PANTHER" id="PTHR22940:SF4">
    <property type="entry name" value="PROTEIN TIMELESS HOMOLOG"/>
    <property type="match status" value="1"/>
</dbReference>
<evidence type="ECO:0000313" key="7">
    <source>
        <dbReference type="EMBL" id="TDL27914.1"/>
    </source>
</evidence>
<feature type="region of interest" description="Disordered" evidence="5">
    <location>
        <begin position="1013"/>
        <end position="1166"/>
    </location>
</feature>
<dbReference type="OrthoDB" id="310853at2759"/>
<evidence type="ECO:0000256" key="4">
    <source>
        <dbReference type="ARBA" id="ARBA00023306"/>
    </source>
</evidence>
<dbReference type="GO" id="GO:0000076">
    <property type="term" value="P:DNA replication checkpoint signaling"/>
    <property type="evidence" value="ECO:0007669"/>
    <property type="project" value="TreeGrafter"/>
</dbReference>
<evidence type="ECO:0000256" key="3">
    <source>
        <dbReference type="ARBA" id="ARBA00023242"/>
    </source>
</evidence>
<evidence type="ECO:0000256" key="1">
    <source>
        <dbReference type="ARBA" id="ARBA00004123"/>
    </source>
</evidence>
<keyword evidence="2" id="KW-0236">DNA replication inhibitor</keyword>
<dbReference type="PANTHER" id="PTHR22940">
    <property type="entry name" value="TIMEOUT/TIMELESS-2"/>
    <property type="match status" value="1"/>
</dbReference>
<dbReference type="InterPro" id="IPR006906">
    <property type="entry name" value="Timeless_N"/>
</dbReference>
<dbReference type="InterPro" id="IPR044998">
    <property type="entry name" value="Timeless"/>
</dbReference>
<dbReference type="EMBL" id="ML170158">
    <property type="protein sequence ID" value="TDL27914.1"/>
    <property type="molecule type" value="Genomic_DNA"/>
</dbReference>
<evidence type="ECO:0000313" key="8">
    <source>
        <dbReference type="Proteomes" id="UP000294933"/>
    </source>
</evidence>
<dbReference type="AlphaFoldDB" id="A0A4Y7QJT7"/>
<sequence>MDDNDDAITISDGSDDEGRLDRRAILAPAIHNVIAALGGYDADSIYVLGDEAYGCLKDLKKFWRKDDTDDERTVARIFFESRVLVNDLVPIILETAGKGAVEHKCAIACADLVTAMTWPIDVAEELKELDEEHDKGTDYTQLIMAHLHYKAALLRPGVIRALLGVIVPCLAKEKKERKERDTQIINVVLHLFRNLAFIRDLPPNMHASSDQAEFSTLQSKLIETLSEAHVLDLLVTIASNASTDTFLNGWNTLVLEIFYLLFRGVKPATLSVDQAKRPHGNLSRLLEAEDKIKRENARTASSRHSRFGTTLSVTLNPNKKPAPAKGSNDDAPAPPPDTQAQKFVLHRQQAISKEAGSIFDLKKKTVTKKGKKVDELGHEDNLHSNVLVIMQNLSKTFIESCFNPFLSSLLKDIKSERPKITEKDNLRLLFVTKWFMEFFLTVRNQEKQNAKSGSASSASTVWEFDLVAEVTERGWIVWVLRRMRGAVEEKPKMWTELQAGIECLTQLLLLIDTMSSADIADPALSDAAELLQQQLVYNGEVLDIAVDSLRAYKEGVQSLTYLDSSVHMSYALLRMLEKWAKARGNGEVYVRKRAKARRRKNKDNPENEDVSEEEDGQASETERMIHETMFTFDAFEAKFAGEDITQTLMAYLARYNDFTTPDQMKRVVNLLHRQAVKAKAEGLFFKVSTLNLFRTILAEQRMLPKDQPYKDLINLITYILKKFFKAVKEDPLVIVEAFYPKNRGRWKQFSSWEPEAKEKRKGREVEDTRFPPDVQIKKGYSWSEQLGIAIACLVEDGQEELISWAKEILSLVIAIRQRIVEETDGSASQANGEDMDADDEVLRDAATKLRGPSNDALAKFEDYLIPYVSDEHADAATKNSKFKLLLRLIQFHVLDDTDADELEWYIPAAILPADLQRSLNVTNQFLLTPLDLAGGKASQLLSKKARRRRRVVASDDEASADGGDDDDEPKKKKAKKIKEKQVYKSAQFIEDSDVEIGDDDEFWAKEKALREKNELLAADGHIGTMRSTGTKKRKKTKDGKGKRKKRKGRESELGSEVEKGSNASDSEVEPVGVAGSSSPKHSSAPRPKPRPKPRPAHRTATSAELSADEARPQSPEQAAAAMSLSTNVGEPIETLRNNDEEEDSDGIQKPSRKGRGRMVISDDEDD</sequence>
<gene>
    <name evidence="7" type="ORF">BD410DRAFT_761139</name>
</gene>
<reference evidence="7 8" key="1">
    <citation type="submission" date="2018-06" db="EMBL/GenBank/DDBJ databases">
        <title>A transcriptomic atlas of mushroom development highlights an independent origin of complex multicellularity.</title>
        <authorList>
            <consortium name="DOE Joint Genome Institute"/>
            <person name="Krizsan K."/>
            <person name="Almasi E."/>
            <person name="Merenyi Z."/>
            <person name="Sahu N."/>
            <person name="Viragh M."/>
            <person name="Koszo T."/>
            <person name="Mondo S."/>
            <person name="Kiss B."/>
            <person name="Balint B."/>
            <person name="Kues U."/>
            <person name="Barry K."/>
            <person name="Hegedus J.C."/>
            <person name="Henrissat B."/>
            <person name="Johnson J."/>
            <person name="Lipzen A."/>
            <person name="Ohm R."/>
            <person name="Nagy I."/>
            <person name="Pangilinan J."/>
            <person name="Yan J."/>
            <person name="Xiong Y."/>
            <person name="Grigoriev I.V."/>
            <person name="Hibbett D.S."/>
            <person name="Nagy L.G."/>
        </authorList>
    </citation>
    <scope>NUCLEOTIDE SEQUENCE [LARGE SCALE GENOMIC DNA]</scope>
    <source>
        <strain evidence="7 8">SZMC22713</strain>
    </source>
</reference>
<keyword evidence="3" id="KW-0539">Nucleus</keyword>
<proteinExistence type="predicted"/>
<feature type="domain" description="Timeless N-terminal" evidence="6">
    <location>
        <begin position="46"/>
        <end position="313"/>
    </location>
</feature>
<protein>
    <submittedName>
        <fullName evidence="7">Timeless-domain-containing protein</fullName>
    </submittedName>
</protein>
<feature type="compositionally biased region" description="Polar residues" evidence="5">
    <location>
        <begin position="307"/>
        <end position="317"/>
    </location>
</feature>
<dbReference type="GO" id="GO:0006281">
    <property type="term" value="P:DNA repair"/>
    <property type="evidence" value="ECO:0007669"/>
    <property type="project" value="TreeGrafter"/>
</dbReference>
<dbReference type="VEuPathDB" id="FungiDB:BD410DRAFT_761139"/>
<name>A0A4Y7QJT7_9AGAM</name>
<feature type="compositionally biased region" description="Basic and acidic residues" evidence="5">
    <location>
        <begin position="1049"/>
        <end position="1059"/>
    </location>
</feature>
<accession>A0A4Y7QJT7</accession>
<keyword evidence="4" id="KW-0131">Cell cycle</keyword>
<evidence type="ECO:0000259" key="6">
    <source>
        <dbReference type="Pfam" id="PF04821"/>
    </source>
</evidence>
<feature type="region of interest" description="Disordered" evidence="5">
    <location>
        <begin position="294"/>
        <end position="338"/>
    </location>
</feature>
<feature type="region of interest" description="Disordered" evidence="5">
    <location>
        <begin position="951"/>
        <end position="977"/>
    </location>
</feature>
<evidence type="ECO:0000256" key="2">
    <source>
        <dbReference type="ARBA" id="ARBA00022880"/>
    </source>
</evidence>
<evidence type="ECO:0000256" key="5">
    <source>
        <dbReference type="SAM" id="MobiDB-lite"/>
    </source>
</evidence>
<dbReference type="Pfam" id="PF04821">
    <property type="entry name" value="TIMELESS"/>
    <property type="match status" value="1"/>
</dbReference>
<feature type="compositionally biased region" description="Basic residues" evidence="5">
    <location>
        <begin position="1029"/>
        <end position="1048"/>
    </location>
</feature>
<feature type="compositionally biased region" description="Low complexity" evidence="5">
    <location>
        <begin position="1076"/>
        <end position="1085"/>
    </location>
</feature>
<keyword evidence="8" id="KW-1185">Reference proteome</keyword>